<dbReference type="InterPro" id="IPR047246">
    <property type="entry name" value="ThrRS_anticodon"/>
</dbReference>
<dbReference type="GO" id="GO:0005524">
    <property type="term" value="F:ATP binding"/>
    <property type="evidence" value="ECO:0007669"/>
    <property type="project" value="UniProtKB-KW"/>
</dbReference>
<dbReference type="Pfam" id="PF07973">
    <property type="entry name" value="tRNA_SAD"/>
    <property type="match status" value="1"/>
</dbReference>
<dbReference type="InterPro" id="IPR004154">
    <property type="entry name" value="Anticodon-bd"/>
</dbReference>
<sequence>MGDINAIRHSAAHIMAEAIQTLYPNAQFAYGPETDDGFYYDVKIPDGSLTETDLKKIEKLMQKIIKGKHEFKREEISREEALKLFADQKYKLLTIENQLKDETTVSVYRQNGFLDLCRGPHVETTRDVRAFKIHRIAGSYWLGDSKNEPLQRIYGLCFETKDELKAHITMLEEAKKRDHRLISKQQHLFSWHEEGPGFPFMLPRGRVLFNTLIDYIRAKNVERNYVEIHTPQMLVEDLWHTSGHADYYRENMYFSEVDERQFAIKPMNCPGAMLVYKEGKTSYRDLPLRVAELGLVHRHELSGVLHGLFRARAFTQDDAHIYCEEKDLKSEIQEITDYTFKVYRDFGFDNFEIFIATKPKKAIGDDEAWESATSILKSALDEQNIEYKIKEGEGAFYGPKIEFNVKDCIGRNWQLGTVQVDFFLPERFKLEFIGEDGTAHRPVMVHRAIFGSLERFIGVLIEHTAGAFPVWLAPTQAIVLPITDSQNEYAESLQNTLKAEGMRIEADTSSERIQKKIRNAQLQKIPYMLVVGEREHKDAKVAVRLRTGVDMGAMPVGEFLREFRKITADKTSELWGKI</sequence>
<evidence type="ECO:0000313" key="16">
    <source>
        <dbReference type="EMBL" id="VAX20230.1"/>
    </source>
</evidence>
<keyword evidence="5 16" id="KW-0436">Ligase</keyword>
<dbReference type="SUPFAM" id="SSF55681">
    <property type="entry name" value="Class II aaRS and biotin synthetases"/>
    <property type="match status" value="1"/>
</dbReference>
<dbReference type="SMART" id="SM00863">
    <property type="entry name" value="tRNA_SAD"/>
    <property type="match status" value="1"/>
</dbReference>
<evidence type="ECO:0000256" key="10">
    <source>
        <dbReference type="ARBA" id="ARBA00022884"/>
    </source>
</evidence>
<dbReference type="Gene3D" id="3.30.980.10">
    <property type="entry name" value="Threonyl-trna Synthetase, Chain A, domain 2"/>
    <property type="match status" value="1"/>
</dbReference>
<dbReference type="FunFam" id="3.30.980.10:FF:000005">
    <property type="entry name" value="Threonyl-tRNA synthetase, mitochondrial"/>
    <property type="match status" value="1"/>
</dbReference>
<dbReference type="PANTHER" id="PTHR11451">
    <property type="entry name" value="THREONINE-TRNA LIGASE"/>
    <property type="match status" value="1"/>
</dbReference>
<dbReference type="Pfam" id="PF03129">
    <property type="entry name" value="HGTP_anticodon"/>
    <property type="match status" value="1"/>
</dbReference>
<dbReference type="GO" id="GO:0005737">
    <property type="term" value="C:cytoplasm"/>
    <property type="evidence" value="ECO:0007669"/>
    <property type="project" value="InterPro"/>
</dbReference>
<keyword evidence="4" id="KW-0820">tRNA-binding</keyword>
<evidence type="ECO:0000256" key="3">
    <source>
        <dbReference type="ARBA" id="ARBA00022490"/>
    </source>
</evidence>
<dbReference type="InterPro" id="IPR002320">
    <property type="entry name" value="Thr-tRNA-ligase_IIa"/>
</dbReference>
<evidence type="ECO:0000259" key="15">
    <source>
        <dbReference type="PROSITE" id="PS50862"/>
    </source>
</evidence>
<evidence type="ECO:0000256" key="8">
    <source>
        <dbReference type="ARBA" id="ARBA00022833"/>
    </source>
</evidence>
<dbReference type="GO" id="GO:0046872">
    <property type="term" value="F:metal ion binding"/>
    <property type="evidence" value="ECO:0007669"/>
    <property type="project" value="UniProtKB-KW"/>
</dbReference>
<dbReference type="GO" id="GO:0004829">
    <property type="term" value="F:threonine-tRNA ligase activity"/>
    <property type="evidence" value="ECO:0007669"/>
    <property type="project" value="UniProtKB-EC"/>
</dbReference>
<evidence type="ECO:0000256" key="12">
    <source>
        <dbReference type="ARBA" id="ARBA00023146"/>
    </source>
</evidence>
<dbReference type="InterPro" id="IPR036621">
    <property type="entry name" value="Anticodon-bd_dom_sf"/>
</dbReference>
<keyword evidence="9" id="KW-0067">ATP-binding</keyword>
<comment type="catalytic activity">
    <reaction evidence="14">
        <text>tRNA(Thr) + L-threonine + ATP = L-threonyl-tRNA(Thr) + AMP + diphosphate + H(+)</text>
        <dbReference type="Rhea" id="RHEA:24624"/>
        <dbReference type="Rhea" id="RHEA-COMP:9670"/>
        <dbReference type="Rhea" id="RHEA-COMP:9704"/>
        <dbReference type="ChEBI" id="CHEBI:15378"/>
        <dbReference type="ChEBI" id="CHEBI:30616"/>
        <dbReference type="ChEBI" id="CHEBI:33019"/>
        <dbReference type="ChEBI" id="CHEBI:57926"/>
        <dbReference type="ChEBI" id="CHEBI:78442"/>
        <dbReference type="ChEBI" id="CHEBI:78534"/>
        <dbReference type="ChEBI" id="CHEBI:456215"/>
        <dbReference type="EC" id="6.1.1.3"/>
    </reaction>
</comment>
<dbReference type="GO" id="GO:0006435">
    <property type="term" value="P:threonyl-tRNA aminoacylation"/>
    <property type="evidence" value="ECO:0007669"/>
    <property type="project" value="InterPro"/>
</dbReference>
<dbReference type="PANTHER" id="PTHR11451:SF44">
    <property type="entry name" value="THREONINE--TRNA LIGASE, CHLOROPLASTIC_MITOCHONDRIAL 2"/>
    <property type="match status" value="1"/>
</dbReference>
<dbReference type="InterPro" id="IPR045864">
    <property type="entry name" value="aa-tRNA-synth_II/BPL/LPL"/>
</dbReference>
<keyword evidence="7" id="KW-0547">Nucleotide-binding</keyword>
<dbReference type="Gene3D" id="3.30.930.10">
    <property type="entry name" value="Bira Bifunctional Protein, Domain 2"/>
    <property type="match status" value="1"/>
</dbReference>
<dbReference type="NCBIfam" id="TIGR00418">
    <property type="entry name" value="thrS"/>
    <property type="match status" value="1"/>
</dbReference>
<keyword evidence="12 16" id="KW-0030">Aminoacyl-tRNA synthetase</keyword>
<keyword evidence="3" id="KW-0963">Cytoplasm</keyword>
<dbReference type="HAMAP" id="MF_00184">
    <property type="entry name" value="Thr_tRNA_synth"/>
    <property type="match status" value="1"/>
</dbReference>
<protein>
    <recommendedName>
        <fullName evidence="2">threonine--tRNA ligase</fullName>
        <ecNumber evidence="2">6.1.1.3</ecNumber>
    </recommendedName>
    <alternativeName>
        <fullName evidence="13">Threonyl-tRNA synthetase</fullName>
    </alternativeName>
</protein>
<feature type="domain" description="Aminoacyl-transfer RNA synthetases class-II family profile" evidence="15">
    <location>
        <begin position="208"/>
        <end position="469"/>
    </location>
</feature>
<dbReference type="Pfam" id="PF00587">
    <property type="entry name" value="tRNA-synt_2b"/>
    <property type="match status" value="1"/>
</dbReference>
<dbReference type="InterPro" id="IPR002314">
    <property type="entry name" value="aa-tRNA-synt_IIb"/>
</dbReference>
<gene>
    <name evidence="16" type="ORF">MNBD_NITROSPINAE01-286</name>
</gene>
<evidence type="ECO:0000256" key="1">
    <source>
        <dbReference type="ARBA" id="ARBA00008226"/>
    </source>
</evidence>
<comment type="similarity">
    <text evidence="1">Belongs to the class-II aminoacyl-tRNA synthetase family.</text>
</comment>
<dbReference type="PROSITE" id="PS50862">
    <property type="entry name" value="AA_TRNA_LIGASE_II"/>
    <property type="match status" value="1"/>
</dbReference>
<evidence type="ECO:0000256" key="6">
    <source>
        <dbReference type="ARBA" id="ARBA00022723"/>
    </source>
</evidence>
<name>A0A3B1CBS5_9ZZZZ</name>
<accession>A0A3B1CBS5</accession>
<evidence type="ECO:0000256" key="13">
    <source>
        <dbReference type="ARBA" id="ARBA00031900"/>
    </source>
</evidence>
<dbReference type="InterPro" id="IPR006195">
    <property type="entry name" value="aa-tRNA-synth_II"/>
</dbReference>
<evidence type="ECO:0000256" key="2">
    <source>
        <dbReference type="ARBA" id="ARBA00013163"/>
    </source>
</evidence>
<dbReference type="Gene3D" id="3.30.54.20">
    <property type="match status" value="1"/>
</dbReference>
<evidence type="ECO:0000256" key="5">
    <source>
        <dbReference type="ARBA" id="ARBA00022598"/>
    </source>
</evidence>
<reference evidence="16" key="1">
    <citation type="submission" date="2018-06" db="EMBL/GenBank/DDBJ databases">
        <authorList>
            <person name="Zhirakovskaya E."/>
        </authorList>
    </citation>
    <scope>NUCLEOTIDE SEQUENCE</scope>
</reference>
<dbReference type="InterPro" id="IPR018163">
    <property type="entry name" value="Thr/Ala-tRNA-synth_IIc_edit"/>
</dbReference>
<evidence type="ECO:0000256" key="14">
    <source>
        <dbReference type="ARBA" id="ARBA00049515"/>
    </source>
</evidence>
<dbReference type="Gene3D" id="3.40.50.800">
    <property type="entry name" value="Anticodon-binding domain"/>
    <property type="match status" value="1"/>
</dbReference>
<dbReference type="PRINTS" id="PR01047">
    <property type="entry name" value="TRNASYNTHTHR"/>
</dbReference>
<dbReference type="CDD" id="cd00860">
    <property type="entry name" value="ThrRS_anticodon"/>
    <property type="match status" value="1"/>
</dbReference>
<dbReference type="EMBL" id="UOGC01000102">
    <property type="protein sequence ID" value="VAX20230.1"/>
    <property type="molecule type" value="Genomic_DNA"/>
</dbReference>
<dbReference type="InterPro" id="IPR033728">
    <property type="entry name" value="ThrRS_core"/>
</dbReference>
<dbReference type="InterPro" id="IPR012947">
    <property type="entry name" value="tRNA_SAD"/>
</dbReference>
<evidence type="ECO:0000256" key="7">
    <source>
        <dbReference type="ARBA" id="ARBA00022741"/>
    </source>
</evidence>
<evidence type="ECO:0000256" key="9">
    <source>
        <dbReference type="ARBA" id="ARBA00022840"/>
    </source>
</evidence>
<keyword evidence="6" id="KW-0479">Metal-binding</keyword>
<dbReference type="EC" id="6.1.1.3" evidence="2"/>
<dbReference type="AlphaFoldDB" id="A0A3B1CBS5"/>
<dbReference type="FunFam" id="3.40.50.800:FF:000001">
    <property type="entry name" value="Threonine--tRNA ligase"/>
    <property type="match status" value="1"/>
</dbReference>
<evidence type="ECO:0000256" key="4">
    <source>
        <dbReference type="ARBA" id="ARBA00022555"/>
    </source>
</evidence>
<keyword evidence="11" id="KW-0648">Protein biosynthesis</keyword>
<organism evidence="16">
    <name type="scientific">hydrothermal vent metagenome</name>
    <dbReference type="NCBI Taxonomy" id="652676"/>
    <lineage>
        <taxon>unclassified sequences</taxon>
        <taxon>metagenomes</taxon>
        <taxon>ecological metagenomes</taxon>
    </lineage>
</organism>
<evidence type="ECO:0000256" key="11">
    <source>
        <dbReference type="ARBA" id="ARBA00022917"/>
    </source>
</evidence>
<keyword evidence="10" id="KW-0694">RNA-binding</keyword>
<proteinExistence type="inferred from homology"/>
<dbReference type="FunFam" id="3.30.930.10:FF:000002">
    <property type="entry name" value="Threonine--tRNA ligase"/>
    <property type="match status" value="1"/>
</dbReference>
<dbReference type="GO" id="GO:0000049">
    <property type="term" value="F:tRNA binding"/>
    <property type="evidence" value="ECO:0007669"/>
    <property type="project" value="UniProtKB-KW"/>
</dbReference>
<dbReference type="CDD" id="cd00771">
    <property type="entry name" value="ThrRS_core"/>
    <property type="match status" value="1"/>
</dbReference>
<keyword evidence="8" id="KW-0862">Zinc</keyword>
<dbReference type="SUPFAM" id="SSF55186">
    <property type="entry name" value="ThrRS/AlaRS common domain"/>
    <property type="match status" value="1"/>
</dbReference>
<dbReference type="SUPFAM" id="SSF52954">
    <property type="entry name" value="Class II aaRS ABD-related"/>
    <property type="match status" value="1"/>
</dbReference>